<dbReference type="EMBL" id="ML006169">
    <property type="protein sequence ID" value="RKP16883.1"/>
    <property type="molecule type" value="Genomic_DNA"/>
</dbReference>
<evidence type="ECO:0000259" key="1">
    <source>
        <dbReference type="PROSITE" id="PS51886"/>
    </source>
</evidence>
<dbReference type="Pfam" id="PF07534">
    <property type="entry name" value="TLD"/>
    <property type="match status" value="1"/>
</dbReference>
<sequence length="529" mass="61410">MGCRISTLKNNDIQRSRTKSKSSVSLVESITEIFITAAEEKSFMLVVDSLSKQNDCISLSSFTEYLELNPEFSKLMYKMMATEDLNLRAQDMLSFLNCLFDMFWTPTSPKMTSTVSLHSPNGSQPLPATQKRIARRSLSFSRHYRYDRRSMLSYILMSSFYDASNSYWKNEKPRLTNEFEFELMDDIIITKKQVVFLLSVVADVALRDYSMVNNLKAAKSFDQGHLNELIENIFLETSSKSEIKFRDLYEWFDKNSPQFFNPLDVHIYTKFFCNSEEAVKGYRGPLSVIPCVDGMSSFLTAEEVCMISTALPVSYLFKHHKTVPAQRSMLHPQWKKIFSSHDYGHSIKQFEFYCVDYPAPSILFIHAEDRKTKEAMIVGAYINQPWKSRRLYWGDRECFVFELSPHFEILHTKPMGIGFGGSEKDGFMFSIENTLMNGAFLSSKGNTYHASRHRIFHVDLDIICVEVYGLGGPDAFDRWKKEKHYNEIHAENRRNVNVKQDVEVEKVLLEMMGTHEFQEKPRINDFTTQ</sequence>
<evidence type="ECO:0000313" key="3">
    <source>
        <dbReference type="EMBL" id="RKP16883.1"/>
    </source>
</evidence>
<dbReference type="Proteomes" id="UP000281549">
    <property type="component" value="Unassembled WGS sequence"/>
</dbReference>
<feature type="domain" description="TLDc" evidence="1">
    <location>
        <begin position="297"/>
        <end position="471"/>
    </location>
</feature>
<dbReference type="SMART" id="SM00584">
    <property type="entry name" value="TLDc"/>
    <property type="match status" value="1"/>
</dbReference>
<organism evidence="2 4">
    <name type="scientific">Rozella allomycis (strain CSF55)</name>
    <dbReference type="NCBI Taxonomy" id="988480"/>
    <lineage>
        <taxon>Eukaryota</taxon>
        <taxon>Fungi</taxon>
        <taxon>Fungi incertae sedis</taxon>
        <taxon>Cryptomycota</taxon>
        <taxon>Cryptomycota incertae sedis</taxon>
        <taxon>Rozella</taxon>
    </lineage>
</organism>
<dbReference type="HOGENOM" id="CLU_515004_0_0_1"/>
<dbReference type="EMBL" id="KE560384">
    <property type="protein sequence ID" value="EPZ36953.1"/>
    <property type="molecule type" value="Genomic_DNA"/>
</dbReference>
<gene>
    <name evidence="2" type="ORF">O9G_001398</name>
    <name evidence="3" type="ORF">ROZALSC1DRAFT_31259</name>
</gene>
<reference evidence="3" key="3">
    <citation type="submission" date="2018-08" db="EMBL/GenBank/DDBJ databases">
        <title>Leveraging single-cell genomics to expand the Fungal Tree of Life.</title>
        <authorList>
            <consortium name="DOE Joint Genome Institute"/>
            <person name="Ahrendt S.R."/>
            <person name="Quandt C.A."/>
            <person name="Ciobanu D."/>
            <person name="Clum A."/>
            <person name="Salamov A."/>
            <person name="Andreopoulos B."/>
            <person name="Cheng J.-F."/>
            <person name="Woyke T."/>
            <person name="Pelin A."/>
            <person name="Henrissat B."/>
            <person name="Reynolds N."/>
            <person name="Benny G.L."/>
            <person name="Smith M.E."/>
            <person name="James T.Y."/>
            <person name="Grigoriev I.V."/>
        </authorList>
    </citation>
    <scope>NUCLEOTIDE SEQUENCE</scope>
    <source>
        <strain evidence="3">CSF55</strain>
    </source>
</reference>
<proteinExistence type="predicted"/>
<dbReference type="PANTHER" id="PTHR23354:SF108">
    <property type="entry name" value="RE10231P"/>
    <property type="match status" value="1"/>
</dbReference>
<name>A0A075B2X3_ROZAC</name>
<reference evidence="5" key="2">
    <citation type="journal article" date="2018" name="Nat. Microbiol.">
        <title>Leveraging single-cell genomics to expand the fungal tree of life.</title>
        <authorList>
            <person name="Ahrendt S.R."/>
            <person name="Quandt C.A."/>
            <person name="Ciobanu D."/>
            <person name="Clum A."/>
            <person name="Salamov A."/>
            <person name="Andreopoulos B."/>
            <person name="Cheng J.F."/>
            <person name="Woyke T."/>
            <person name="Pelin A."/>
            <person name="Henrissat B."/>
            <person name="Reynolds N.K."/>
            <person name="Benny G.L."/>
            <person name="Smith M.E."/>
            <person name="James T.Y."/>
            <person name="Grigoriev I.V."/>
        </authorList>
    </citation>
    <scope>NUCLEOTIDE SEQUENCE [LARGE SCALE GENOMIC DNA]</scope>
    <source>
        <strain evidence="5">CSF55</strain>
    </source>
</reference>
<dbReference type="Proteomes" id="UP000030755">
    <property type="component" value="Unassembled WGS sequence"/>
</dbReference>
<dbReference type="InterPro" id="IPR006571">
    <property type="entry name" value="TLDc_dom"/>
</dbReference>
<dbReference type="OrthoDB" id="289228at2759"/>
<keyword evidence="4" id="KW-1185">Reference proteome</keyword>
<dbReference type="AlphaFoldDB" id="A0A075B2X3"/>
<reference evidence="2 4" key="1">
    <citation type="journal article" date="2013" name="Curr. Biol.">
        <title>Shared signatures of parasitism and phylogenomics unite Cryptomycota and microsporidia.</title>
        <authorList>
            <person name="James T.Y."/>
            <person name="Pelin A."/>
            <person name="Bonen L."/>
            <person name="Ahrendt S."/>
            <person name="Sain D."/>
            <person name="Corradi N."/>
            <person name="Stajich J.E."/>
        </authorList>
    </citation>
    <scope>NUCLEOTIDE SEQUENCE [LARGE SCALE GENOMIC DNA]</scope>
    <source>
        <strain evidence="2 4">CSF55</strain>
        <strain evidence="2 4">CSF55</strain>
    </source>
</reference>
<protein>
    <recommendedName>
        <fullName evidence="1">TLDc domain-containing protein</fullName>
    </recommendedName>
</protein>
<dbReference type="PROSITE" id="PS51886">
    <property type="entry name" value="TLDC"/>
    <property type="match status" value="1"/>
</dbReference>
<accession>A0A075B2X3</accession>
<dbReference type="PANTHER" id="PTHR23354">
    <property type="entry name" value="NUCLEOLAR PROTEIN 7/ESTROGEN RECEPTOR COACTIVATOR-RELATED"/>
    <property type="match status" value="1"/>
</dbReference>
<evidence type="ECO:0000313" key="4">
    <source>
        <dbReference type="Proteomes" id="UP000030755"/>
    </source>
</evidence>
<evidence type="ECO:0000313" key="2">
    <source>
        <dbReference type="EMBL" id="EPZ36953.1"/>
    </source>
</evidence>
<evidence type="ECO:0000313" key="5">
    <source>
        <dbReference type="Proteomes" id="UP000281549"/>
    </source>
</evidence>